<dbReference type="GeneID" id="100371078"/>
<name>A0ABM0GZ59_SACKO</name>
<proteinExistence type="inferred from homology"/>
<evidence type="ECO:0000256" key="4">
    <source>
        <dbReference type="ARBA" id="ARBA00023040"/>
    </source>
</evidence>
<comment type="similarity">
    <text evidence="8">Belongs to the G-protein coupled receptor 1 family.</text>
</comment>
<feature type="domain" description="G-protein coupled receptors family 1 profile" evidence="10">
    <location>
        <begin position="45"/>
        <end position="305"/>
    </location>
</feature>
<keyword evidence="5 9" id="KW-0472">Membrane</keyword>
<keyword evidence="11" id="KW-1185">Reference proteome</keyword>
<dbReference type="InterPro" id="IPR017452">
    <property type="entry name" value="GPCR_Rhodpsn_7TM"/>
</dbReference>
<dbReference type="InterPro" id="IPR000276">
    <property type="entry name" value="GPCR_Rhodpsn"/>
</dbReference>
<gene>
    <name evidence="12" type="primary">LOC100371078</name>
</gene>
<sequence length="362" mass="42445">MDFNGSNITNEYEYYVGYPMPVYLQVPDNYEIALYCTFFILIVVGNVWVIVAIIRQPKLRKSATNMFIVSLSLSDILVAVFQIPYLMFFQLIPDVFVALNDNIFVCRTFAWMQWTARCVTINSLIGVAIDRFRAIVQPLKPKVTRTQATVIITCIWVISLGYSLRKPILLHMYEYTFNNVTQKWCMVPFEYHDIANKFHLVDFFVMFLLPLVLLCIMYVIMIKSLWSKKGPSNASNRGKQKAIKMLTVVVISFALTWLPYYMYSLYYEYTEYADIPWSILRGIQVQHHFATLAYISNSWTNPILYAYFNENFRNELYRMLPCLANCCKRNKVSPESRTRPVTLQKKREKRELINVLSNAAFE</sequence>
<keyword evidence="6 8" id="KW-0675">Receptor</keyword>
<organism evidence="11 12">
    <name type="scientific">Saccoglossus kowalevskii</name>
    <name type="common">Acorn worm</name>
    <dbReference type="NCBI Taxonomy" id="10224"/>
    <lineage>
        <taxon>Eukaryota</taxon>
        <taxon>Metazoa</taxon>
        <taxon>Hemichordata</taxon>
        <taxon>Enteropneusta</taxon>
        <taxon>Harrimaniidae</taxon>
        <taxon>Saccoglossus</taxon>
    </lineage>
</organism>
<dbReference type="RefSeq" id="XP_002740615.1">
    <property type="nucleotide sequence ID" value="XM_002740569.1"/>
</dbReference>
<keyword evidence="7 8" id="KW-0807">Transducer</keyword>
<dbReference type="PROSITE" id="PS00237">
    <property type="entry name" value="G_PROTEIN_RECEP_F1_1"/>
    <property type="match status" value="1"/>
</dbReference>
<feature type="transmembrane region" description="Helical" evidence="9">
    <location>
        <begin position="242"/>
        <end position="263"/>
    </location>
</feature>
<evidence type="ECO:0000256" key="2">
    <source>
        <dbReference type="ARBA" id="ARBA00022692"/>
    </source>
</evidence>
<dbReference type="SUPFAM" id="SSF81321">
    <property type="entry name" value="Family A G protein-coupled receptor-like"/>
    <property type="match status" value="1"/>
</dbReference>
<feature type="transmembrane region" description="Helical" evidence="9">
    <location>
        <begin position="108"/>
        <end position="127"/>
    </location>
</feature>
<dbReference type="SMART" id="SM01381">
    <property type="entry name" value="7TM_GPCR_Srsx"/>
    <property type="match status" value="1"/>
</dbReference>
<dbReference type="PRINTS" id="PR00237">
    <property type="entry name" value="GPCRRHODOPSN"/>
</dbReference>
<evidence type="ECO:0000259" key="10">
    <source>
        <dbReference type="PROSITE" id="PS50262"/>
    </source>
</evidence>
<evidence type="ECO:0000256" key="5">
    <source>
        <dbReference type="ARBA" id="ARBA00023136"/>
    </source>
</evidence>
<feature type="transmembrane region" description="Helical" evidence="9">
    <location>
        <begin position="203"/>
        <end position="221"/>
    </location>
</feature>
<feature type="transmembrane region" description="Helical" evidence="9">
    <location>
        <begin position="148"/>
        <end position="164"/>
    </location>
</feature>
<feature type="transmembrane region" description="Helical" evidence="9">
    <location>
        <begin position="66"/>
        <end position="88"/>
    </location>
</feature>
<comment type="subcellular location">
    <subcellularLocation>
        <location evidence="1">Membrane</location>
        <topology evidence="1">Multi-pass membrane protein</topology>
    </subcellularLocation>
</comment>
<evidence type="ECO:0000256" key="6">
    <source>
        <dbReference type="ARBA" id="ARBA00023170"/>
    </source>
</evidence>
<accession>A0ABM0GZ59</accession>
<dbReference type="PROSITE" id="PS50262">
    <property type="entry name" value="G_PROTEIN_RECEP_F1_2"/>
    <property type="match status" value="1"/>
</dbReference>
<reference evidence="12" key="1">
    <citation type="submission" date="2025-08" db="UniProtKB">
        <authorList>
            <consortium name="RefSeq"/>
        </authorList>
    </citation>
    <scope>IDENTIFICATION</scope>
    <source>
        <tissue evidence="12">Testes</tissue>
    </source>
</reference>
<protein>
    <submittedName>
        <fullName evidence="12">Neuropeptide FF receptor 2-like</fullName>
    </submittedName>
</protein>
<feature type="transmembrane region" description="Helical" evidence="9">
    <location>
        <begin position="32"/>
        <end position="54"/>
    </location>
</feature>
<evidence type="ECO:0000256" key="1">
    <source>
        <dbReference type="ARBA" id="ARBA00004141"/>
    </source>
</evidence>
<evidence type="ECO:0000256" key="3">
    <source>
        <dbReference type="ARBA" id="ARBA00022989"/>
    </source>
</evidence>
<evidence type="ECO:0000256" key="8">
    <source>
        <dbReference type="RuleBase" id="RU000688"/>
    </source>
</evidence>
<evidence type="ECO:0000313" key="11">
    <source>
        <dbReference type="Proteomes" id="UP000694865"/>
    </source>
</evidence>
<dbReference type="Pfam" id="PF00001">
    <property type="entry name" value="7tm_1"/>
    <property type="match status" value="1"/>
</dbReference>
<dbReference type="PANTHER" id="PTHR45695">
    <property type="entry name" value="LEUCOKININ RECEPTOR-RELATED"/>
    <property type="match status" value="1"/>
</dbReference>
<dbReference type="Proteomes" id="UP000694865">
    <property type="component" value="Unplaced"/>
</dbReference>
<evidence type="ECO:0000313" key="12">
    <source>
        <dbReference type="RefSeq" id="XP_002740615.1"/>
    </source>
</evidence>
<dbReference type="PANTHER" id="PTHR45695:SF9">
    <property type="entry name" value="LEUCOKININ RECEPTOR"/>
    <property type="match status" value="1"/>
</dbReference>
<dbReference type="Gene3D" id="1.20.1070.10">
    <property type="entry name" value="Rhodopsin 7-helix transmembrane proteins"/>
    <property type="match status" value="1"/>
</dbReference>
<keyword evidence="3 9" id="KW-1133">Transmembrane helix</keyword>
<keyword evidence="2 8" id="KW-0812">Transmembrane</keyword>
<keyword evidence="4 8" id="KW-0297">G-protein coupled receptor</keyword>
<evidence type="ECO:0000256" key="9">
    <source>
        <dbReference type="SAM" id="Phobius"/>
    </source>
</evidence>
<evidence type="ECO:0000256" key="7">
    <source>
        <dbReference type="ARBA" id="ARBA00023224"/>
    </source>
</evidence>